<keyword evidence="2 5" id="KW-0547">Nucleotide-binding</keyword>
<dbReference type="Pfam" id="PF02222">
    <property type="entry name" value="ATP-grasp"/>
    <property type="match status" value="1"/>
</dbReference>
<dbReference type="PANTHER" id="PTHR43585:SF2">
    <property type="entry name" value="ATP-GRASP ENZYME FSQD"/>
    <property type="match status" value="1"/>
</dbReference>
<dbReference type="PANTHER" id="PTHR43585">
    <property type="entry name" value="FUMIPYRROLE BIOSYNTHESIS PROTEIN C"/>
    <property type="match status" value="1"/>
</dbReference>
<keyword evidence="1" id="KW-0436">Ligase</keyword>
<dbReference type="Gene3D" id="3.30.470.20">
    <property type="entry name" value="ATP-grasp fold, B domain"/>
    <property type="match status" value="1"/>
</dbReference>
<protein>
    <submittedName>
        <fullName evidence="7">ATP-grasp domain-containing protein</fullName>
    </submittedName>
</protein>
<sequence>MHVLFVAPHFPSYQRHFVRAMHSVGARVTGIGEAHPSQLDDELKSWLHGYEQVPSVVDEGALYDAVRRCQKREWVDRLECTIEAHIITTAKVREATRIPGPSLQSAMLCRDKPMMKEFLRKHDIPCAQSTGVDSLEEGLAFARRVGFPLIVKPRAGAGASGTTRVDEEQHLVQTLREMNVGRGASVALEEFIEGHEGFYDTLSINGRPVFEFVSHYYPNVLDAMRNRWITPYIVSTNRIDASGYDELKAMGRKVIEVMELGTTATHMEWFYGPKGLKFSEIGSRPPGVGQWDVYADGNDIDIYREWANAVVHGRVERRPSRRFASGIIALRPDRDGRIRGYEGIDEVQRRFGQYICRAHLPPAGWPTQPIEAGYMANAWIQMRHPDYDTMREIFEVIGRTVKVRAG</sequence>
<reference evidence="8" key="1">
    <citation type="submission" date="2016-10" db="EMBL/GenBank/DDBJ databases">
        <authorList>
            <person name="Varghese N."/>
            <person name="Submissions S."/>
        </authorList>
    </citation>
    <scope>NUCLEOTIDE SEQUENCE [LARGE SCALE GENOMIC DNA]</scope>
    <source>
        <strain evidence="8">ATCC 25963</strain>
    </source>
</reference>
<keyword evidence="8" id="KW-1185">Reference proteome</keyword>
<keyword evidence="4 5" id="KW-0067">ATP-binding</keyword>
<evidence type="ECO:0000256" key="3">
    <source>
        <dbReference type="ARBA" id="ARBA00022755"/>
    </source>
</evidence>
<dbReference type="GO" id="GO:0016874">
    <property type="term" value="F:ligase activity"/>
    <property type="evidence" value="ECO:0007669"/>
    <property type="project" value="UniProtKB-KW"/>
</dbReference>
<dbReference type="InterPro" id="IPR003135">
    <property type="entry name" value="ATP-grasp_carboxylate-amine"/>
</dbReference>
<evidence type="ECO:0000259" key="6">
    <source>
        <dbReference type="PROSITE" id="PS50975"/>
    </source>
</evidence>
<dbReference type="Gene3D" id="3.30.1490.20">
    <property type="entry name" value="ATP-grasp fold, A domain"/>
    <property type="match status" value="1"/>
</dbReference>
<dbReference type="Proteomes" id="UP000199400">
    <property type="component" value="Unassembled WGS sequence"/>
</dbReference>
<dbReference type="AlphaFoldDB" id="A0A1I2C2Q1"/>
<gene>
    <name evidence="7" type="ORF">SAMN02745121_04927</name>
</gene>
<evidence type="ECO:0000256" key="1">
    <source>
        <dbReference type="ARBA" id="ARBA00022598"/>
    </source>
</evidence>
<dbReference type="InterPro" id="IPR011761">
    <property type="entry name" value="ATP-grasp"/>
</dbReference>
<feature type="domain" description="ATP-grasp" evidence="6">
    <location>
        <begin position="116"/>
        <end position="311"/>
    </location>
</feature>
<name>A0A1I2C2Q1_9BACT</name>
<evidence type="ECO:0000256" key="4">
    <source>
        <dbReference type="ARBA" id="ARBA00022840"/>
    </source>
</evidence>
<evidence type="ECO:0000256" key="5">
    <source>
        <dbReference type="PROSITE-ProRule" id="PRU00409"/>
    </source>
</evidence>
<dbReference type="PROSITE" id="PS50975">
    <property type="entry name" value="ATP_GRASP"/>
    <property type="match status" value="1"/>
</dbReference>
<keyword evidence="3" id="KW-0658">Purine biosynthesis</keyword>
<dbReference type="Gene3D" id="3.40.50.20">
    <property type="match status" value="1"/>
</dbReference>
<dbReference type="InterPro" id="IPR013815">
    <property type="entry name" value="ATP_grasp_subdomain_1"/>
</dbReference>
<accession>A0A1I2C2Q1</accession>
<evidence type="ECO:0000256" key="2">
    <source>
        <dbReference type="ARBA" id="ARBA00022741"/>
    </source>
</evidence>
<dbReference type="EMBL" id="FOMX01000016">
    <property type="protein sequence ID" value="SFE62448.1"/>
    <property type="molecule type" value="Genomic_DNA"/>
</dbReference>
<dbReference type="STRING" id="54.SAMN02745121_04927"/>
<proteinExistence type="predicted"/>
<dbReference type="GO" id="GO:0005524">
    <property type="term" value="F:ATP binding"/>
    <property type="evidence" value="ECO:0007669"/>
    <property type="project" value="UniProtKB-UniRule"/>
</dbReference>
<dbReference type="SUPFAM" id="SSF56059">
    <property type="entry name" value="Glutathione synthetase ATP-binding domain-like"/>
    <property type="match status" value="1"/>
</dbReference>
<evidence type="ECO:0000313" key="7">
    <source>
        <dbReference type="EMBL" id="SFE62448.1"/>
    </source>
</evidence>
<organism evidence="7 8">
    <name type="scientific">Nannocystis exedens</name>
    <dbReference type="NCBI Taxonomy" id="54"/>
    <lineage>
        <taxon>Bacteria</taxon>
        <taxon>Pseudomonadati</taxon>
        <taxon>Myxococcota</taxon>
        <taxon>Polyangia</taxon>
        <taxon>Nannocystales</taxon>
        <taxon>Nannocystaceae</taxon>
        <taxon>Nannocystis</taxon>
    </lineage>
</organism>
<dbReference type="InterPro" id="IPR052032">
    <property type="entry name" value="ATP-dep_AA_Ligase"/>
</dbReference>
<dbReference type="OrthoDB" id="24041at2"/>
<evidence type="ECO:0000313" key="8">
    <source>
        <dbReference type="Proteomes" id="UP000199400"/>
    </source>
</evidence>
<dbReference type="GO" id="GO:0046872">
    <property type="term" value="F:metal ion binding"/>
    <property type="evidence" value="ECO:0007669"/>
    <property type="project" value="InterPro"/>
</dbReference>
<dbReference type="GO" id="GO:0006164">
    <property type="term" value="P:purine nucleotide biosynthetic process"/>
    <property type="evidence" value="ECO:0007669"/>
    <property type="project" value="UniProtKB-KW"/>
</dbReference>